<dbReference type="PANTHER" id="PTHR13504:SF38">
    <property type="entry name" value="FIDO DOMAIN-CONTAINING PROTEIN"/>
    <property type="match status" value="1"/>
</dbReference>
<dbReference type="Pfam" id="PF02661">
    <property type="entry name" value="Fic"/>
    <property type="match status" value="1"/>
</dbReference>
<dbReference type="PANTHER" id="PTHR13504">
    <property type="entry name" value="FIDO DOMAIN-CONTAINING PROTEIN DDB_G0283145"/>
    <property type="match status" value="1"/>
</dbReference>
<gene>
    <name evidence="3" type="ORF">JOF45_002217</name>
</gene>
<dbReference type="Proteomes" id="UP001519331">
    <property type="component" value="Unassembled WGS sequence"/>
</dbReference>
<dbReference type="SUPFAM" id="SSF140931">
    <property type="entry name" value="Fic-like"/>
    <property type="match status" value="1"/>
</dbReference>
<keyword evidence="4" id="KW-1185">Reference proteome</keyword>
<sequence>MSAILLRTESASSSQIENLTAGARQLALAELEESRSNSARVVIGNVHAMEAALHLADRLDEDALLTMQRILVQEQPQSENYAGRYRNSLVWVGISGVSPIGASHISPQAEHIAPAMDDLIRFIRRADMPVLLQAALAHAQFETIHPFEDGNGRTGRALVHAMLKGKGLVTSTTAPPLCRPAEADAELLRRADPVQRRRRRPPGLLLHRRGPLRRRLRHPPGR</sequence>
<accession>A0ABS4T461</accession>
<dbReference type="InterPro" id="IPR003812">
    <property type="entry name" value="Fido"/>
</dbReference>
<proteinExistence type="predicted"/>
<name>A0ABS4T461_9MICC</name>
<dbReference type="Gene3D" id="1.10.3290.10">
    <property type="entry name" value="Fido-like domain"/>
    <property type="match status" value="1"/>
</dbReference>
<dbReference type="PROSITE" id="PS51459">
    <property type="entry name" value="FIDO"/>
    <property type="match status" value="1"/>
</dbReference>
<comment type="caution">
    <text evidence="3">The sequence shown here is derived from an EMBL/GenBank/DDBJ whole genome shotgun (WGS) entry which is preliminary data.</text>
</comment>
<dbReference type="InterPro" id="IPR025758">
    <property type="entry name" value="Fic/DOC_N"/>
</dbReference>
<reference evidence="3 4" key="1">
    <citation type="submission" date="2021-03" db="EMBL/GenBank/DDBJ databases">
        <title>Sequencing the genomes of 1000 actinobacteria strains.</title>
        <authorList>
            <person name="Klenk H.-P."/>
        </authorList>
    </citation>
    <scope>NUCLEOTIDE SEQUENCE [LARGE SCALE GENOMIC DNA]</scope>
    <source>
        <strain evidence="3 4">DSM 12544</strain>
    </source>
</reference>
<feature type="domain" description="Fido" evidence="2">
    <location>
        <begin position="59"/>
        <end position="209"/>
    </location>
</feature>
<evidence type="ECO:0000256" key="1">
    <source>
        <dbReference type="SAM" id="MobiDB-lite"/>
    </source>
</evidence>
<evidence type="ECO:0000259" key="2">
    <source>
        <dbReference type="PROSITE" id="PS51459"/>
    </source>
</evidence>
<dbReference type="EMBL" id="JAGINX010000001">
    <property type="protein sequence ID" value="MBP2319198.1"/>
    <property type="molecule type" value="Genomic_DNA"/>
</dbReference>
<evidence type="ECO:0000313" key="3">
    <source>
        <dbReference type="EMBL" id="MBP2319198.1"/>
    </source>
</evidence>
<feature type="compositionally biased region" description="Basic residues" evidence="1">
    <location>
        <begin position="196"/>
        <end position="222"/>
    </location>
</feature>
<dbReference type="Pfam" id="PF13784">
    <property type="entry name" value="Fic_N"/>
    <property type="match status" value="1"/>
</dbReference>
<dbReference type="InterPro" id="IPR036597">
    <property type="entry name" value="Fido-like_dom_sf"/>
</dbReference>
<protein>
    <submittedName>
        <fullName evidence="3">Fic family protein</fullName>
    </submittedName>
</protein>
<organism evidence="3 4">
    <name type="scientific">Nesterenkonia lacusekhoensis</name>
    <dbReference type="NCBI Taxonomy" id="150832"/>
    <lineage>
        <taxon>Bacteria</taxon>
        <taxon>Bacillati</taxon>
        <taxon>Actinomycetota</taxon>
        <taxon>Actinomycetes</taxon>
        <taxon>Micrococcales</taxon>
        <taxon>Micrococcaceae</taxon>
        <taxon>Nesterenkonia</taxon>
    </lineage>
</organism>
<dbReference type="InterPro" id="IPR040198">
    <property type="entry name" value="Fido_containing"/>
</dbReference>
<evidence type="ECO:0000313" key="4">
    <source>
        <dbReference type="Proteomes" id="UP001519331"/>
    </source>
</evidence>
<feature type="region of interest" description="Disordered" evidence="1">
    <location>
        <begin position="189"/>
        <end position="222"/>
    </location>
</feature>